<name>A0ABQ9JKH7_9CUCU</name>
<comment type="caution">
    <text evidence="1">The sequence shown here is derived from an EMBL/GenBank/DDBJ whole genome shotgun (WGS) entry which is preliminary data.</text>
</comment>
<gene>
    <name evidence="1" type="ORF">NQ317_009706</name>
</gene>
<dbReference type="Proteomes" id="UP001162164">
    <property type="component" value="Unassembled WGS sequence"/>
</dbReference>
<evidence type="ECO:0000313" key="1">
    <source>
        <dbReference type="EMBL" id="KAJ8978723.1"/>
    </source>
</evidence>
<reference evidence="1" key="1">
    <citation type="journal article" date="2023" name="Insect Mol. Biol.">
        <title>Genome sequencing provides insights into the evolution of gene families encoding plant cell wall-degrading enzymes in longhorned beetles.</title>
        <authorList>
            <person name="Shin N.R."/>
            <person name="Okamura Y."/>
            <person name="Kirsch R."/>
            <person name="Pauchet Y."/>
        </authorList>
    </citation>
    <scope>NUCLEOTIDE SEQUENCE</scope>
    <source>
        <strain evidence="1">MMC_N1</strain>
    </source>
</reference>
<sequence length="84" mass="9683">MNSAYKLTVRQTQKSLVKIDLGVNMYSSFSFKYIQNNICKEDPVKLKRVNSLPKGIVKVVEFIFIVNVGWINDPDLYCDQINLP</sequence>
<keyword evidence="2" id="KW-1185">Reference proteome</keyword>
<protein>
    <submittedName>
        <fullName evidence="1">Uncharacterized protein</fullName>
    </submittedName>
</protein>
<proteinExistence type="predicted"/>
<accession>A0ABQ9JKH7</accession>
<organism evidence="1 2">
    <name type="scientific">Molorchus minor</name>
    <dbReference type="NCBI Taxonomy" id="1323400"/>
    <lineage>
        <taxon>Eukaryota</taxon>
        <taxon>Metazoa</taxon>
        <taxon>Ecdysozoa</taxon>
        <taxon>Arthropoda</taxon>
        <taxon>Hexapoda</taxon>
        <taxon>Insecta</taxon>
        <taxon>Pterygota</taxon>
        <taxon>Neoptera</taxon>
        <taxon>Endopterygota</taxon>
        <taxon>Coleoptera</taxon>
        <taxon>Polyphaga</taxon>
        <taxon>Cucujiformia</taxon>
        <taxon>Chrysomeloidea</taxon>
        <taxon>Cerambycidae</taxon>
        <taxon>Lamiinae</taxon>
        <taxon>Monochamini</taxon>
        <taxon>Molorchus</taxon>
    </lineage>
</organism>
<dbReference type="EMBL" id="JAPWTJ010000408">
    <property type="protein sequence ID" value="KAJ8978723.1"/>
    <property type="molecule type" value="Genomic_DNA"/>
</dbReference>
<evidence type="ECO:0000313" key="2">
    <source>
        <dbReference type="Proteomes" id="UP001162164"/>
    </source>
</evidence>